<dbReference type="Proteomes" id="UP001166291">
    <property type="component" value="Unassembled WGS sequence"/>
</dbReference>
<evidence type="ECO:0000313" key="2">
    <source>
        <dbReference type="Proteomes" id="UP001166291"/>
    </source>
</evidence>
<gene>
    <name evidence="1" type="ORF">KXJ70_03055</name>
</gene>
<name>A0ABS6VN40_9GAMM</name>
<dbReference type="EMBL" id="JAHWDQ010000001">
    <property type="protein sequence ID" value="MBW2939733.1"/>
    <property type="molecule type" value="Genomic_DNA"/>
</dbReference>
<sequence>MRANFSLKNKIKRILGRSPALYFAYSKIAFRREVREECLFKPTTELVIEGFPRSANTFSVVAFRSAQNSKIEVAHHIHSEAQILAAVKLSKPVVVLIRNPDDAVRSLMIRQSSNCPTDHFERYFDFYNLVSSTLDDVVIAKFENVIADFGSIICEVNEKFDMNYRSFISSPENISRVFEEIDGINTRVSKGLASHVARPDAERMNDTIDLGDSIWRKRANQLYVELTEMTK</sequence>
<proteinExistence type="predicted"/>
<comment type="caution">
    <text evidence="1">The sequence shown here is derived from an EMBL/GenBank/DDBJ whole genome shotgun (WGS) entry which is preliminary data.</text>
</comment>
<protein>
    <recommendedName>
        <fullName evidence="3">Sulfotransferase domain-containing protein</fullName>
    </recommendedName>
</protein>
<reference evidence="1" key="1">
    <citation type="submission" date="2021-07" db="EMBL/GenBank/DDBJ databases">
        <title>Zhongshania sp. CAU 1632 isolated from seawater.</title>
        <authorList>
            <person name="Kim W."/>
        </authorList>
    </citation>
    <scope>NUCLEOTIDE SEQUENCE</scope>
    <source>
        <strain evidence="1">CAU 1632</strain>
    </source>
</reference>
<keyword evidence="2" id="KW-1185">Reference proteome</keyword>
<accession>A0ABS6VN40</accession>
<dbReference type="RefSeq" id="WP_219041973.1">
    <property type="nucleotide sequence ID" value="NZ_JAHWDQ010000001.1"/>
</dbReference>
<evidence type="ECO:0000313" key="1">
    <source>
        <dbReference type="EMBL" id="MBW2939733.1"/>
    </source>
</evidence>
<organism evidence="1 2">
    <name type="scientific">Zhongshania aquimaris</name>
    <dbReference type="NCBI Taxonomy" id="2857107"/>
    <lineage>
        <taxon>Bacteria</taxon>
        <taxon>Pseudomonadati</taxon>
        <taxon>Pseudomonadota</taxon>
        <taxon>Gammaproteobacteria</taxon>
        <taxon>Cellvibrionales</taxon>
        <taxon>Spongiibacteraceae</taxon>
        <taxon>Zhongshania</taxon>
    </lineage>
</organism>
<evidence type="ECO:0008006" key="3">
    <source>
        <dbReference type="Google" id="ProtNLM"/>
    </source>
</evidence>